<evidence type="ECO:0000256" key="5">
    <source>
        <dbReference type="ARBA" id="ARBA00023295"/>
    </source>
</evidence>
<dbReference type="OrthoDB" id="9771072at2"/>
<dbReference type="AlphaFoldDB" id="G0J421"/>
<reference evidence="9" key="1">
    <citation type="submission" date="2011-07" db="EMBL/GenBank/DDBJ databases">
        <title>The complete genome of Cyclobacterium marinum DSM 745.</title>
        <authorList>
            <person name="Lucas S."/>
            <person name="Han J."/>
            <person name="Lapidus A."/>
            <person name="Bruce D."/>
            <person name="Goodwin L."/>
            <person name="Pitluck S."/>
            <person name="Peters L."/>
            <person name="Kyrpides N."/>
            <person name="Mavromatis K."/>
            <person name="Ivanova N."/>
            <person name="Ovchinnikova G."/>
            <person name="Chertkov O."/>
            <person name="Detter J.C."/>
            <person name="Tapia R."/>
            <person name="Han C."/>
            <person name="Land M."/>
            <person name="Hauser L."/>
            <person name="Markowitz V."/>
            <person name="Cheng J.-F."/>
            <person name="Hugenholtz P."/>
            <person name="Woyke T."/>
            <person name="Wu D."/>
            <person name="Tindall B."/>
            <person name="Schuetze A."/>
            <person name="Brambilla E."/>
            <person name="Klenk H.-P."/>
            <person name="Eisen J.A."/>
        </authorList>
    </citation>
    <scope>NUCLEOTIDE SEQUENCE [LARGE SCALE GENOMIC DNA]</scope>
    <source>
        <strain evidence="9">ATCC 25205 / DSM 745 / LMG 13164 / NCIMB 1802</strain>
    </source>
</reference>
<dbReference type="Proteomes" id="UP000001635">
    <property type="component" value="Chromosome"/>
</dbReference>
<dbReference type="HOGENOM" id="CLU_046965_0_0_10"/>
<dbReference type="Gene3D" id="3.40.50.720">
    <property type="entry name" value="NAD(P)-binding Rossmann-like Domain"/>
    <property type="match status" value="1"/>
</dbReference>
<dbReference type="PANTHER" id="PTHR43818:SF1">
    <property type="entry name" value="GLYCOSYL HYDROLASE FAMILY 109 PROTEIN"/>
    <property type="match status" value="1"/>
</dbReference>
<dbReference type="InterPro" id="IPR006311">
    <property type="entry name" value="TAT_signal"/>
</dbReference>
<sequence length="476" mass="53319">MKNNRRDFLKLSGISGLGMAGSALFPGASFGADESQGYEQIKNLAHKKHKQVFNMSGYAAPKIDTVRIGVIGLGSRGSAAVRRLSKIEGVDIKALCDLRPEQATQAKEKLSETSHNPELYSGDAEIWQKLVERKDLDLIYITTPWELHTPIALYAMETDKHAAVEVPAAITMEECWALVETSERTRKHCMMLENTCYDFFELMTLNMVRQGFFGDIVHGEGAYIHDFIPSIFSKKKWNMWRYRHNASRNGNLYPTHGLGPICQAMNINRGDRLDFLVSVSSKDFVLGEMTAKLAEEDDTYKEFVGKPFRGNMNVTTIKTKKGSTIMLQHDVSSPRVYSRIHLVSGTKGVAMKYPLPGRIATSHEGWLSEEEMKVLEEKYQPEIVKRIGEMAKEVGGHGGMDFLMDWRLIDCLRNGLPLEQDVYDAALWSSIFPLSEWSVANRSSAIDVPDFTGGSWQNNTPVDINLTHGGNTGITL</sequence>
<dbReference type="GO" id="GO:0000166">
    <property type="term" value="F:nucleotide binding"/>
    <property type="evidence" value="ECO:0007669"/>
    <property type="project" value="InterPro"/>
</dbReference>
<dbReference type="Pfam" id="PF21252">
    <property type="entry name" value="Glyco_hydro_109_C"/>
    <property type="match status" value="1"/>
</dbReference>
<dbReference type="PROSITE" id="PS51318">
    <property type="entry name" value="TAT"/>
    <property type="match status" value="1"/>
</dbReference>
<keyword evidence="4" id="KW-0520">NAD</keyword>
<evidence type="ECO:0000256" key="4">
    <source>
        <dbReference type="ARBA" id="ARBA00023027"/>
    </source>
</evidence>
<name>G0J421_CYCMS</name>
<dbReference type="PANTHER" id="PTHR43818">
    <property type="entry name" value="BCDNA.GH03377"/>
    <property type="match status" value="1"/>
</dbReference>
<dbReference type="InterPro" id="IPR000683">
    <property type="entry name" value="Gfo/Idh/MocA-like_OxRdtase_N"/>
</dbReference>
<comment type="cofactor">
    <cofactor evidence="1">
        <name>NAD(+)</name>
        <dbReference type="ChEBI" id="CHEBI:57540"/>
    </cofactor>
</comment>
<accession>G0J421</accession>
<keyword evidence="9" id="KW-1185">Reference proteome</keyword>
<evidence type="ECO:0000256" key="1">
    <source>
        <dbReference type="ARBA" id="ARBA00001911"/>
    </source>
</evidence>
<dbReference type="eggNOG" id="COG0673">
    <property type="taxonomic scope" value="Bacteria"/>
</dbReference>
<dbReference type="EMBL" id="CP002955">
    <property type="protein sequence ID" value="AEL26687.1"/>
    <property type="molecule type" value="Genomic_DNA"/>
</dbReference>
<evidence type="ECO:0000259" key="6">
    <source>
        <dbReference type="Pfam" id="PF01408"/>
    </source>
</evidence>
<dbReference type="STRING" id="880070.Cycma_2956"/>
<dbReference type="SUPFAM" id="SSF51735">
    <property type="entry name" value="NAD(P)-binding Rossmann-fold domains"/>
    <property type="match status" value="1"/>
</dbReference>
<dbReference type="Pfam" id="PF01408">
    <property type="entry name" value="GFO_IDH_MocA"/>
    <property type="match status" value="1"/>
</dbReference>
<evidence type="ECO:0000313" key="8">
    <source>
        <dbReference type="EMBL" id="AEL26687.1"/>
    </source>
</evidence>
<keyword evidence="3" id="KW-0378">Hydrolase</keyword>
<dbReference type="InterPro" id="IPR049303">
    <property type="entry name" value="Glyco_hydro_109_C"/>
</dbReference>
<dbReference type="InterPro" id="IPR019546">
    <property type="entry name" value="TAT_signal_bac_arc"/>
</dbReference>
<organism evidence="8 9">
    <name type="scientific">Cyclobacterium marinum (strain ATCC 25205 / DSM 745 / LMG 13164 / NCIMB 1802)</name>
    <name type="common">Flectobacillus marinus</name>
    <dbReference type="NCBI Taxonomy" id="880070"/>
    <lineage>
        <taxon>Bacteria</taxon>
        <taxon>Pseudomonadati</taxon>
        <taxon>Bacteroidota</taxon>
        <taxon>Cytophagia</taxon>
        <taxon>Cytophagales</taxon>
        <taxon>Cyclobacteriaceae</taxon>
        <taxon>Cyclobacterium</taxon>
    </lineage>
</organism>
<evidence type="ECO:0000256" key="3">
    <source>
        <dbReference type="ARBA" id="ARBA00022801"/>
    </source>
</evidence>
<keyword evidence="5" id="KW-0326">Glycosidase</keyword>
<evidence type="ECO:0000313" key="9">
    <source>
        <dbReference type="Proteomes" id="UP000001635"/>
    </source>
</evidence>
<dbReference type="KEGG" id="cmr:Cycma_2956"/>
<feature type="domain" description="Gfo/Idh/MocA-like oxidoreductase N-terminal" evidence="6">
    <location>
        <begin position="66"/>
        <end position="191"/>
    </location>
</feature>
<gene>
    <name evidence="8" type="ordered locus">Cycma_2956</name>
</gene>
<dbReference type="NCBIfam" id="TIGR01409">
    <property type="entry name" value="TAT_signal_seq"/>
    <property type="match status" value="1"/>
</dbReference>
<proteinExistence type="inferred from homology"/>
<dbReference type="GO" id="GO:0016798">
    <property type="term" value="F:hydrolase activity, acting on glycosyl bonds"/>
    <property type="evidence" value="ECO:0007669"/>
    <property type="project" value="UniProtKB-KW"/>
</dbReference>
<dbReference type="RefSeq" id="WP_014020977.1">
    <property type="nucleotide sequence ID" value="NC_015914.1"/>
</dbReference>
<dbReference type="InterPro" id="IPR050463">
    <property type="entry name" value="Gfo/Idh/MocA_oxidrdct_glycsds"/>
</dbReference>
<feature type="domain" description="Glycosyl hydrolase 109 C-terminal" evidence="7">
    <location>
        <begin position="202"/>
        <end position="359"/>
    </location>
</feature>
<dbReference type="InterPro" id="IPR036291">
    <property type="entry name" value="NAD(P)-bd_dom_sf"/>
</dbReference>
<evidence type="ECO:0000256" key="2">
    <source>
        <dbReference type="ARBA" id="ARBA00009329"/>
    </source>
</evidence>
<dbReference type="Gene3D" id="3.30.360.10">
    <property type="entry name" value="Dihydrodipicolinate Reductase, domain 2"/>
    <property type="match status" value="1"/>
</dbReference>
<protein>
    <submittedName>
        <fullName evidence="8">Oxidoreductase domain protein</fullName>
    </submittedName>
</protein>
<comment type="similarity">
    <text evidence="2">Belongs to the Gfo/Idh/MocA family. Glycosyl hydrolase 109 subfamily.</text>
</comment>
<evidence type="ECO:0000259" key="7">
    <source>
        <dbReference type="Pfam" id="PF21252"/>
    </source>
</evidence>